<proteinExistence type="predicted"/>
<accession>A0A819YV18</accession>
<feature type="non-terminal residue" evidence="1">
    <location>
        <position position="1"/>
    </location>
</feature>
<comment type="caution">
    <text evidence="1">The sequence shown here is derived from an EMBL/GenBank/DDBJ whole genome shotgun (WGS) entry which is preliminary data.</text>
</comment>
<dbReference type="AlphaFoldDB" id="A0A819YV18"/>
<dbReference type="Proteomes" id="UP000663866">
    <property type="component" value="Unassembled WGS sequence"/>
</dbReference>
<sequence>KALHSAENNEHYYYPQLHKHPSLCTVAEHIPRYCYALFELSVKMKLTLMNRTNDYVQIVVVVFFTSTIFYKYSQRPSSQSCSISDNTKNQTKNLMTTRIALDVCTWKFDHYIQSSWEIYWHNNIDELQNHVCSTLGNPDQIQNSIQALERIITLQRSVFNGTLILNVDELFSKMVYRLECVNNHSRHLITQNIKPLIGFLRDPLTICPNISSTVGNSVFDNIDFALQSKRFLLLAPSAPYENVALTSPIPPWLGSMDGQKILIDIGSSLFNELEDTRKIGAAISSRWFYEYFKNISLKFDRVIAFEQGPRNPKIFSQQLPADLLPIYTFINVAVEPFGKFNPWKILERVAKPNDYVIVKLDIDVSNVEKDFIEQILKNEVWLSLIDEMFFEMHVNVKEMESYWGVGLDSLKDAYNLFSKLRQNGIRMHSWP</sequence>
<gene>
    <name evidence="1" type="ORF">OVN521_LOCUS24433</name>
</gene>
<evidence type="ECO:0000313" key="2">
    <source>
        <dbReference type="Proteomes" id="UP000663866"/>
    </source>
</evidence>
<name>A0A819YV18_9BILA</name>
<organism evidence="1 2">
    <name type="scientific">Rotaria magnacalcarata</name>
    <dbReference type="NCBI Taxonomy" id="392030"/>
    <lineage>
        <taxon>Eukaryota</taxon>
        <taxon>Metazoa</taxon>
        <taxon>Spiralia</taxon>
        <taxon>Gnathifera</taxon>
        <taxon>Rotifera</taxon>
        <taxon>Eurotatoria</taxon>
        <taxon>Bdelloidea</taxon>
        <taxon>Philodinida</taxon>
        <taxon>Philodinidae</taxon>
        <taxon>Rotaria</taxon>
    </lineage>
</organism>
<protein>
    <submittedName>
        <fullName evidence="1">Uncharacterized protein</fullName>
    </submittedName>
</protein>
<dbReference type="EMBL" id="CAJOBG010005805">
    <property type="protein sequence ID" value="CAF4166251.1"/>
    <property type="molecule type" value="Genomic_DNA"/>
</dbReference>
<keyword evidence="2" id="KW-1185">Reference proteome</keyword>
<reference evidence="1" key="1">
    <citation type="submission" date="2021-02" db="EMBL/GenBank/DDBJ databases">
        <authorList>
            <person name="Nowell W R."/>
        </authorList>
    </citation>
    <scope>NUCLEOTIDE SEQUENCE</scope>
</reference>
<evidence type="ECO:0000313" key="1">
    <source>
        <dbReference type="EMBL" id="CAF4166251.1"/>
    </source>
</evidence>